<keyword evidence="1 2" id="KW-0238">DNA-binding</keyword>
<evidence type="ECO:0000256" key="2">
    <source>
        <dbReference type="PIRNR" id="PIRNR002070"/>
    </source>
</evidence>
<evidence type="ECO:0000256" key="1">
    <source>
        <dbReference type="ARBA" id="ARBA00023125"/>
    </source>
</evidence>
<dbReference type="InterPro" id="IPR012340">
    <property type="entry name" value="NA-bd_OB-fold"/>
</dbReference>
<dbReference type="Proteomes" id="UP000003781">
    <property type="component" value="Unassembled WGS sequence"/>
</dbReference>
<evidence type="ECO:0000256" key="3">
    <source>
        <dbReference type="RuleBase" id="RU000524"/>
    </source>
</evidence>
<dbReference type="RefSeq" id="WP_008278830.1">
    <property type="nucleotide sequence ID" value="NZ_AAXW01000108.1"/>
</dbReference>
<evidence type="ECO:0000313" key="6">
    <source>
        <dbReference type="Proteomes" id="UP000003781"/>
    </source>
</evidence>
<dbReference type="OrthoDB" id="9809878at2"/>
<dbReference type="PIRSF" id="PIRSF002070">
    <property type="entry name" value="SSB"/>
    <property type="match status" value="1"/>
</dbReference>
<dbReference type="Pfam" id="PF00436">
    <property type="entry name" value="SSB"/>
    <property type="match status" value="1"/>
</dbReference>
<protein>
    <recommendedName>
        <fullName evidence="2 3">Single-stranded DNA-binding protein</fullName>
    </recommendedName>
</protein>
<dbReference type="eggNOG" id="COG0629">
    <property type="taxonomic scope" value="Bacteria"/>
</dbReference>
<keyword evidence="6" id="KW-1185">Reference proteome</keyword>
<sequence length="123" mass="13942">MINNVTINGNCATEVKLNDKKNKASVLLAYDESFTFNGERVERSSFLWVECYGKLAENLSQYKSKGDPITVQGRLTGGTYQDKEGNWQNGLRVKATIIQFHHRKQQLDSIQEEESNEGDSIPE</sequence>
<dbReference type="Gene3D" id="2.40.50.140">
    <property type="entry name" value="Nucleic acid-binding proteins"/>
    <property type="match status" value="1"/>
</dbReference>
<dbReference type="AlphaFoldDB" id="A3IZL4"/>
<dbReference type="InterPro" id="IPR000424">
    <property type="entry name" value="Primosome_PriB/ssb"/>
</dbReference>
<dbReference type="SUPFAM" id="SSF50249">
    <property type="entry name" value="Nucleic acid-binding proteins"/>
    <property type="match status" value="1"/>
</dbReference>
<reference evidence="5 6" key="1">
    <citation type="submission" date="2007-03" db="EMBL/GenBank/DDBJ databases">
        <authorList>
            <person name="Stal L."/>
            <person name="Ferriera S."/>
            <person name="Johnson J."/>
            <person name="Kravitz S."/>
            <person name="Beeson K."/>
            <person name="Sutton G."/>
            <person name="Rogers Y.-H."/>
            <person name="Friedman R."/>
            <person name="Frazier M."/>
            <person name="Venter J.C."/>
        </authorList>
    </citation>
    <scope>NUCLEOTIDE SEQUENCE [LARGE SCALE GENOMIC DNA]</scope>
    <source>
        <strain evidence="5 6">CCY0110</strain>
    </source>
</reference>
<organism evidence="5 6">
    <name type="scientific">Crocosphaera chwakensis CCY0110</name>
    <dbReference type="NCBI Taxonomy" id="391612"/>
    <lineage>
        <taxon>Bacteria</taxon>
        <taxon>Bacillati</taxon>
        <taxon>Cyanobacteriota</taxon>
        <taxon>Cyanophyceae</taxon>
        <taxon>Oscillatoriophycideae</taxon>
        <taxon>Chroococcales</taxon>
        <taxon>Aphanothecaceae</taxon>
        <taxon>Crocosphaera</taxon>
        <taxon>Crocosphaera chwakensis</taxon>
    </lineage>
</organism>
<evidence type="ECO:0000313" key="5">
    <source>
        <dbReference type="EMBL" id="EAZ88087.1"/>
    </source>
</evidence>
<dbReference type="GO" id="GO:0003697">
    <property type="term" value="F:single-stranded DNA binding"/>
    <property type="evidence" value="ECO:0007669"/>
    <property type="project" value="InterPro"/>
</dbReference>
<evidence type="ECO:0000256" key="4">
    <source>
        <dbReference type="SAM" id="MobiDB-lite"/>
    </source>
</evidence>
<gene>
    <name evidence="5" type="ORF">CY0110_14730</name>
</gene>
<dbReference type="GO" id="GO:0006260">
    <property type="term" value="P:DNA replication"/>
    <property type="evidence" value="ECO:0007669"/>
    <property type="project" value="InterPro"/>
</dbReference>
<dbReference type="PROSITE" id="PS50935">
    <property type="entry name" value="SSB"/>
    <property type="match status" value="1"/>
</dbReference>
<proteinExistence type="predicted"/>
<dbReference type="EMBL" id="AAXW01000108">
    <property type="protein sequence ID" value="EAZ88087.1"/>
    <property type="molecule type" value="Genomic_DNA"/>
</dbReference>
<feature type="region of interest" description="Disordered" evidence="4">
    <location>
        <begin position="104"/>
        <end position="123"/>
    </location>
</feature>
<dbReference type="InterPro" id="IPR011344">
    <property type="entry name" value="ssDNA-bd"/>
</dbReference>
<name>A3IZL4_9CHRO</name>
<accession>A3IZL4</accession>
<dbReference type="NCBIfam" id="TIGR00621">
    <property type="entry name" value="ssb"/>
    <property type="match status" value="1"/>
</dbReference>
<dbReference type="CDD" id="cd04496">
    <property type="entry name" value="SSB_OBF"/>
    <property type="match status" value="1"/>
</dbReference>
<feature type="compositionally biased region" description="Acidic residues" evidence="4">
    <location>
        <begin position="110"/>
        <end position="123"/>
    </location>
</feature>
<comment type="caution">
    <text evidence="5">The sequence shown here is derived from an EMBL/GenBank/DDBJ whole genome shotgun (WGS) entry which is preliminary data.</text>
</comment>